<evidence type="ECO:0000313" key="1">
    <source>
        <dbReference type="EMBL" id="MPL97395.1"/>
    </source>
</evidence>
<dbReference type="EMBL" id="VSSQ01000554">
    <property type="protein sequence ID" value="MPL97395.1"/>
    <property type="molecule type" value="Genomic_DNA"/>
</dbReference>
<comment type="caution">
    <text evidence="1">The sequence shown here is derived from an EMBL/GenBank/DDBJ whole genome shotgun (WGS) entry which is preliminary data.</text>
</comment>
<dbReference type="AlphaFoldDB" id="A0A644W0Y0"/>
<gene>
    <name evidence="1" type="ORF">SDC9_43586</name>
</gene>
<sequence length="90" mass="10511">MDNLHGIRFPNKLKRPDLKSFGEFIEDQSRLGFSQRLIQDSARIVKASLRDKLLRETRFIKLVENRVFFFCGHLTCCGNRKCKSGDFLFG</sequence>
<name>A0A644W0Y0_9ZZZZ</name>
<protein>
    <submittedName>
        <fullName evidence="1">Uncharacterized protein</fullName>
    </submittedName>
</protein>
<accession>A0A644W0Y0</accession>
<organism evidence="1">
    <name type="scientific">bioreactor metagenome</name>
    <dbReference type="NCBI Taxonomy" id="1076179"/>
    <lineage>
        <taxon>unclassified sequences</taxon>
        <taxon>metagenomes</taxon>
        <taxon>ecological metagenomes</taxon>
    </lineage>
</organism>
<reference evidence="1" key="1">
    <citation type="submission" date="2019-08" db="EMBL/GenBank/DDBJ databases">
        <authorList>
            <person name="Kucharzyk K."/>
            <person name="Murdoch R.W."/>
            <person name="Higgins S."/>
            <person name="Loffler F."/>
        </authorList>
    </citation>
    <scope>NUCLEOTIDE SEQUENCE</scope>
</reference>
<proteinExistence type="predicted"/>